<dbReference type="CDD" id="cd01991">
    <property type="entry name" value="Asn_synthase_B_C"/>
    <property type="match status" value="1"/>
</dbReference>
<dbReference type="SUPFAM" id="SSF52402">
    <property type="entry name" value="Adenine nucleotide alpha hydrolases-like"/>
    <property type="match status" value="1"/>
</dbReference>
<dbReference type="AlphaFoldDB" id="A0A0A1X8Z5"/>
<dbReference type="InterPro" id="IPR001962">
    <property type="entry name" value="Asn_synthase"/>
</dbReference>
<dbReference type="PANTHER" id="PTHR45937:SF1">
    <property type="entry name" value="ASPARAGINE SYNTHETASE DOMAIN-CONTAINING PROTEIN 1"/>
    <property type="match status" value="1"/>
</dbReference>
<evidence type="ECO:0000313" key="5">
    <source>
        <dbReference type="EMBL" id="JAD07602.1"/>
    </source>
</evidence>
<protein>
    <submittedName>
        <fullName evidence="5">Asparagine synthetase domain-containing protein CG17486</fullName>
    </submittedName>
</protein>
<keyword evidence="3" id="KW-0315">Glutamine amidotransferase</keyword>
<dbReference type="InterPro" id="IPR014729">
    <property type="entry name" value="Rossmann-like_a/b/a_fold"/>
</dbReference>
<accession>A0A0A1X8Z5</accession>
<reference evidence="5" key="2">
    <citation type="journal article" date="2015" name="Gigascience">
        <title>Reconstructing a comprehensive transcriptome assembly of a white-pupal translocated strain of the pest fruit fly Bactrocera cucurbitae.</title>
        <authorList>
            <person name="Sim S.B."/>
            <person name="Calla B."/>
            <person name="Hall B."/>
            <person name="DeRego T."/>
            <person name="Geib S.M."/>
        </authorList>
    </citation>
    <scope>NUCLEOTIDE SEQUENCE</scope>
</reference>
<dbReference type="InterPro" id="IPR029055">
    <property type="entry name" value="Ntn_hydrolases_N"/>
</dbReference>
<dbReference type="PROSITE" id="PS51278">
    <property type="entry name" value="GATASE_TYPE_2"/>
    <property type="match status" value="1"/>
</dbReference>
<evidence type="ECO:0000259" key="4">
    <source>
        <dbReference type="PROSITE" id="PS51278"/>
    </source>
</evidence>
<feature type="domain" description="Glutamine amidotransferase type-2" evidence="4">
    <location>
        <begin position="2"/>
        <end position="180"/>
    </location>
</feature>
<reference evidence="5" key="1">
    <citation type="submission" date="2014-11" db="EMBL/GenBank/DDBJ databases">
        <authorList>
            <person name="Geib S."/>
        </authorList>
    </citation>
    <scope>NUCLEOTIDE SEQUENCE</scope>
</reference>
<evidence type="ECO:0000256" key="3">
    <source>
        <dbReference type="ARBA" id="ARBA00022962"/>
    </source>
</evidence>
<dbReference type="Pfam" id="PF13537">
    <property type="entry name" value="GATase_7"/>
    <property type="match status" value="1"/>
</dbReference>
<dbReference type="SUPFAM" id="SSF56235">
    <property type="entry name" value="N-terminal nucleophile aminohydrolases (Ntn hydrolases)"/>
    <property type="match status" value="1"/>
</dbReference>
<dbReference type="PANTHER" id="PTHR45937">
    <property type="entry name" value="ASPARAGINE SYNTHETASE DOMAIN-CONTAINING PROTEIN 1"/>
    <property type="match status" value="1"/>
</dbReference>
<dbReference type="GO" id="GO:0004066">
    <property type="term" value="F:asparagine synthase (glutamine-hydrolyzing) activity"/>
    <property type="evidence" value="ECO:0007669"/>
    <property type="project" value="InterPro"/>
</dbReference>
<keyword evidence="2" id="KW-0061">Asparagine biosynthesis</keyword>
<dbReference type="InterPro" id="IPR051857">
    <property type="entry name" value="Asn_synthetase_domain"/>
</dbReference>
<dbReference type="OrthoDB" id="10252281at2759"/>
<dbReference type="EMBL" id="GBXI01006690">
    <property type="protein sequence ID" value="JAD07602.1"/>
    <property type="molecule type" value="Transcribed_RNA"/>
</dbReference>
<evidence type="ECO:0000256" key="1">
    <source>
        <dbReference type="ARBA" id="ARBA00022605"/>
    </source>
</evidence>
<dbReference type="InterPro" id="IPR017932">
    <property type="entry name" value="GATase_2_dom"/>
</dbReference>
<keyword evidence="1" id="KW-0028">Amino-acid biosynthesis</keyword>
<dbReference type="Pfam" id="PF00733">
    <property type="entry name" value="Asn_synthase"/>
    <property type="match status" value="1"/>
</dbReference>
<sequence>MCGIFCGINCSIINGSTELQNVLIRRGPDYSSSISIHYNNVHLEFASSVLWQQGLSISPQPYEAGNFIVLFNGDIFNIPNELHSMSDTEWLAKEVSKSKNEMDICRLIQSLEGPFSLIIFNKSSGTLYVCRDILGRNSLIMEKDDLKFRLMSTSYNFDEKGREQPSMELPPLGLYTINVTSPMEWKLFPWKQTVHTASNEINNLKEIFELNISIENCLQPNWLYSDIKTPKYFNFYEMCRNLDTNCDNMFELLLENKVLLDELQRFSLLLEESVKNRVRYTPQWCINCSSHKGICNHAKVAILFSGGIDCSILAVLSNKYIKDDDPIDLINVAFERLSSGLENNWDVPDRLSAKNSFAELKKLYPQRNWNYVEVNVSRQELYCNLQKHIKHLIFPLNTVLDETIGCAFWFASRGKGICLGKEYLSSARVVLVGSGADELFGGYTRHRNAFSRFKGTETEKLETLREELDKDWSRIWARNLGRDDRIVADNGKTLRAPFIEEHLVHYVRSFSPSQLCCFLLKEGVGDKLFLRLYGFQIGLKNIAYMKKRAIQFGSKIANKKQNATDRSIYL</sequence>
<dbReference type="GO" id="GO:0006529">
    <property type="term" value="P:asparagine biosynthetic process"/>
    <property type="evidence" value="ECO:0007669"/>
    <property type="project" value="UniProtKB-KW"/>
</dbReference>
<evidence type="ECO:0000256" key="2">
    <source>
        <dbReference type="ARBA" id="ARBA00022888"/>
    </source>
</evidence>
<organism evidence="5">
    <name type="scientific">Zeugodacus cucurbitae</name>
    <name type="common">Melon fruit fly</name>
    <name type="synonym">Bactrocera cucurbitae</name>
    <dbReference type="NCBI Taxonomy" id="28588"/>
    <lineage>
        <taxon>Eukaryota</taxon>
        <taxon>Metazoa</taxon>
        <taxon>Ecdysozoa</taxon>
        <taxon>Arthropoda</taxon>
        <taxon>Hexapoda</taxon>
        <taxon>Insecta</taxon>
        <taxon>Pterygota</taxon>
        <taxon>Neoptera</taxon>
        <taxon>Endopterygota</taxon>
        <taxon>Diptera</taxon>
        <taxon>Brachycera</taxon>
        <taxon>Muscomorpha</taxon>
        <taxon>Tephritoidea</taxon>
        <taxon>Tephritidae</taxon>
        <taxon>Zeugodacus</taxon>
        <taxon>Zeugodacus</taxon>
    </lineage>
</organism>
<gene>
    <name evidence="5" type="primary">CG17486_1</name>
    <name evidence="5" type="ORF">g.9449</name>
</gene>
<dbReference type="Gene3D" id="3.60.20.10">
    <property type="entry name" value="Glutamine Phosphoribosylpyrophosphate, subunit 1, domain 1"/>
    <property type="match status" value="1"/>
</dbReference>
<proteinExistence type="predicted"/>
<dbReference type="Gene3D" id="3.40.50.620">
    <property type="entry name" value="HUPs"/>
    <property type="match status" value="1"/>
</dbReference>
<name>A0A0A1X8Z5_ZEUCU</name>